<dbReference type="STRING" id="106004.A0A1Y2FYW4"/>
<feature type="region of interest" description="Disordered" evidence="7">
    <location>
        <begin position="168"/>
        <end position="238"/>
    </location>
</feature>
<dbReference type="OrthoDB" id="3356781at2759"/>
<dbReference type="InParanoid" id="A0A1Y2FYW4"/>
<dbReference type="PANTHER" id="PTHR11831">
    <property type="entry name" value="30S 40S RIBOSOMAL PROTEIN"/>
    <property type="match status" value="1"/>
</dbReference>
<comment type="similarity">
    <text evidence="1">Belongs to the universal ribosomal protein uS4 family.</text>
</comment>
<dbReference type="InterPro" id="IPR018079">
    <property type="entry name" value="Ribosomal_uS4_CS"/>
</dbReference>
<dbReference type="PANTHER" id="PTHR11831:SF4">
    <property type="entry name" value="SMALL RIBOSOMAL SUBUNIT PROTEIN US4M"/>
    <property type="match status" value="1"/>
</dbReference>
<keyword evidence="2 6" id="KW-0699">rRNA-binding</keyword>
<feature type="compositionally biased region" description="Pro residues" evidence="7">
    <location>
        <begin position="226"/>
        <end position="238"/>
    </location>
</feature>
<organism evidence="9 10">
    <name type="scientific">Leucosporidium creatinivorum</name>
    <dbReference type="NCBI Taxonomy" id="106004"/>
    <lineage>
        <taxon>Eukaryota</taxon>
        <taxon>Fungi</taxon>
        <taxon>Dikarya</taxon>
        <taxon>Basidiomycota</taxon>
        <taxon>Pucciniomycotina</taxon>
        <taxon>Microbotryomycetes</taxon>
        <taxon>Leucosporidiales</taxon>
        <taxon>Leucosporidium</taxon>
    </lineage>
</organism>
<evidence type="ECO:0000256" key="1">
    <source>
        <dbReference type="ARBA" id="ARBA00007465"/>
    </source>
</evidence>
<evidence type="ECO:0000313" key="10">
    <source>
        <dbReference type="Proteomes" id="UP000193467"/>
    </source>
</evidence>
<evidence type="ECO:0000256" key="6">
    <source>
        <dbReference type="PROSITE-ProRule" id="PRU00182"/>
    </source>
</evidence>
<keyword evidence="10" id="KW-1185">Reference proteome</keyword>
<dbReference type="GO" id="GO:0019843">
    <property type="term" value="F:rRNA binding"/>
    <property type="evidence" value="ECO:0007669"/>
    <property type="project" value="UniProtKB-KW"/>
</dbReference>
<evidence type="ECO:0000313" key="9">
    <source>
        <dbReference type="EMBL" id="ORY89287.1"/>
    </source>
</evidence>
<dbReference type="PROSITE" id="PS50889">
    <property type="entry name" value="S4"/>
    <property type="match status" value="1"/>
</dbReference>
<evidence type="ECO:0000259" key="8">
    <source>
        <dbReference type="SMART" id="SM00363"/>
    </source>
</evidence>
<evidence type="ECO:0000256" key="4">
    <source>
        <dbReference type="ARBA" id="ARBA00022980"/>
    </source>
</evidence>
<reference evidence="9 10" key="1">
    <citation type="submission" date="2016-07" db="EMBL/GenBank/DDBJ databases">
        <title>Pervasive Adenine N6-methylation of Active Genes in Fungi.</title>
        <authorList>
            <consortium name="DOE Joint Genome Institute"/>
            <person name="Mondo S.J."/>
            <person name="Dannebaum R.O."/>
            <person name="Kuo R.C."/>
            <person name="Labutti K."/>
            <person name="Haridas S."/>
            <person name="Kuo A."/>
            <person name="Salamov A."/>
            <person name="Ahrendt S.R."/>
            <person name="Lipzen A."/>
            <person name="Sullivan W."/>
            <person name="Andreopoulos W.B."/>
            <person name="Clum A."/>
            <person name="Lindquist E."/>
            <person name="Daum C."/>
            <person name="Ramamoorthy G.K."/>
            <person name="Gryganskyi A."/>
            <person name="Culley D."/>
            <person name="Magnuson J.K."/>
            <person name="James T.Y."/>
            <person name="O'Malley M.A."/>
            <person name="Stajich J.E."/>
            <person name="Spatafora J.W."/>
            <person name="Visel A."/>
            <person name="Grigoriev I.V."/>
        </authorList>
    </citation>
    <scope>NUCLEOTIDE SEQUENCE [LARGE SCALE GENOMIC DNA]</scope>
    <source>
        <strain evidence="9 10">62-1032</strain>
    </source>
</reference>
<gene>
    <name evidence="9" type="ORF">BCR35DRAFT_275734</name>
</gene>
<dbReference type="Pfam" id="PF01479">
    <property type="entry name" value="S4"/>
    <property type="match status" value="1"/>
</dbReference>
<dbReference type="EMBL" id="MCGR01000006">
    <property type="protein sequence ID" value="ORY89287.1"/>
    <property type="molecule type" value="Genomic_DNA"/>
</dbReference>
<evidence type="ECO:0000256" key="3">
    <source>
        <dbReference type="ARBA" id="ARBA00022884"/>
    </source>
</evidence>
<feature type="domain" description="RNA-binding S4" evidence="8">
    <location>
        <begin position="118"/>
        <end position="179"/>
    </location>
</feature>
<dbReference type="Gene3D" id="3.10.290.10">
    <property type="entry name" value="RNA-binding S4 domain"/>
    <property type="match status" value="1"/>
</dbReference>
<dbReference type="GO" id="GO:0042274">
    <property type="term" value="P:ribosomal small subunit biogenesis"/>
    <property type="evidence" value="ECO:0007669"/>
    <property type="project" value="TreeGrafter"/>
</dbReference>
<dbReference type="GO" id="GO:0003735">
    <property type="term" value="F:structural constituent of ribosome"/>
    <property type="evidence" value="ECO:0007669"/>
    <property type="project" value="TreeGrafter"/>
</dbReference>
<keyword evidence="5" id="KW-0687">Ribonucleoprotein</keyword>
<evidence type="ECO:0000256" key="7">
    <source>
        <dbReference type="SAM" id="MobiDB-lite"/>
    </source>
</evidence>
<dbReference type="GO" id="GO:0005763">
    <property type="term" value="C:mitochondrial small ribosomal subunit"/>
    <property type="evidence" value="ECO:0007669"/>
    <property type="project" value="TreeGrafter"/>
</dbReference>
<comment type="caution">
    <text evidence="9">The sequence shown here is derived from an EMBL/GenBank/DDBJ whole genome shotgun (WGS) entry which is preliminary data.</text>
</comment>
<evidence type="ECO:0000256" key="5">
    <source>
        <dbReference type="ARBA" id="ARBA00023274"/>
    </source>
</evidence>
<name>A0A1Y2FYW4_9BASI</name>
<dbReference type="SMART" id="SM00363">
    <property type="entry name" value="S4"/>
    <property type="match status" value="1"/>
</dbReference>
<evidence type="ECO:0000256" key="2">
    <source>
        <dbReference type="ARBA" id="ARBA00022730"/>
    </source>
</evidence>
<dbReference type="SUPFAM" id="SSF55174">
    <property type="entry name" value="Alpha-L RNA-binding motif"/>
    <property type="match status" value="1"/>
</dbReference>
<dbReference type="InterPro" id="IPR002942">
    <property type="entry name" value="S4_RNA-bd"/>
</dbReference>
<dbReference type="PROSITE" id="PS00632">
    <property type="entry name" value="RIBOSOMAL_S4"/>
    <property type="match status" value="1"/>
</dbReference>
<accession>A0A1Y2FYW4</accession>
<dbReference type="Proteomes" id="UP000193467">
    <property type="component" value="Unassembled WGS sequence"/>
</dbReference>
<keyword evidence="3 6" id="KW-0694">RNA-binding</keyword>
<sequence>MLPTTPVMGRCKSKNPTHLVKCLPRMSWSPANLYNLYQRTYGPPTSDTKFTKSSLTMFQQKWKAKQLVRGYHGDWIQEGKFKKDYLPDGLPPIVGAKGAGAAEAKVPLASMMFAEVEKRLDTVVFRCCFADSVYRARMMVVHGKVSLNGRKVTNPNIRLQPGDLISVDPSAVTTLQPPKAQDRDAASLPSDFTPSPPPAETAEAAAEPSETSEAEVDASAETPSSVVPPAPTTPAGPKPLPFHLPDFAAPFLFIPPYIEPSFQTCSAIYLRHPTAAPGVSEVPSPYEADGEVMKLAWEYYAALGRKGDKRPRSMIGKRLGA</sequence>
<dbReference type="FunCoup" id="A0A1Y2FYW4">
    <property type="interactions" value="34"/>
</dbReference>
<proteinExistence type="inferred from homology"/>
<dbReference type="AlphaFoldDB" id="A0A1Y2FYW4"/>
<protein>
    <recommendedName>
        <fullName evidence="8">RNA-binding S4 domain-containing protein</fullName>
    </recommendedName>
</protein>
<keyword evidence="4" id="KW-0689">Ribosomal protein</keyword>
<dbReference type="InterPro" id="IPR022801">
    <property type="entry name" value="Ribosomal_uS4"/>
</dbReference>
<feature type="compositionally biased region" description="Low complexity" evidence="7">
    <location>
        <begin position="200"/>
        <end position="209"/>
    </location>
</feature>
<dbReference type="InterPro" id="IPR036986">
    <property type="entry name" value="S4_RNA-bd_sf"/>
</dbReference>
<dbReference type="CDD" id="cd00165">
    <property type="entry name" value="S4"/>
    <property type="match status" value="1"/>
</dbReference>